<gene>
    <name evidence="1" type="ORF">TCM_015973</name>
</gene>
<name>A0A061G440_THECC</name>
<sequence length="106" mass="12412">MVCSLPMPMCIINVDLYEQLIALRNKAIWIIYINAQEDKFFYVVFFPKDKMAIGDAIFGIHQLELWTKVGHENLIPNYSKYHKRTLLQLFFLTTSWLMAGMAIHGE</sequence>
<accession>A0A061G440</accession>
<dbReference type="AlphaFoldDB" id="A0A061G440"/>
<dbReference type="HOGENOM" id="CLU_2228060_0_0_1"/>
<reference evidence="1 2" key="1">
    <citation type="journal article" date="2013" name="Genome Biol.">
        <title>The genome sequence of the most widely cultivated cacao type and its use to identify candidate genes regulating pod color.</title>
        <authorList>
            <person name="Motamayor J.C."/>
            <person name="Mockaitis K."/>
            <person name="Schmutz J."/>
            <person name="Haiminen N."/>
            <person name="Iii D.L."/>
            <person name="Cornejo O."/>
            <person name="Findley S.D."/>
            <person name="Zheng P."/>
            <person name="Utro F."/>
            <person name="Royaert S."/>
            <person name="Saski C."/>
            <person name="Jenkins J."/>
            <person name="Podicheti R."/>
            <person name="Zhao M."/>
            <person name="Scheffler B.E."/>
            <person name="Stack J.C."/>
            <person name="Feltus F.A."/>
            <person name="Mustiga G.M."/>
            <person name="Amores F."/>
            <person name="Phillips W."/>
            <person name="Marelli J.P."/>
            <person name="May G.D."/>
            <person name="Shapiro H."/>
            <person name="Ma J."/>
            <person name="Bustamante C.D."/>
            <person name="Schnell R.J."/>
            <person name="Main D."/>
            <person name="Gilbert D."/>
            <person name="Parida L."/>
            <person name="Kuhn D.N."/>
        </authorList>
    </citation>
    <scope>NUCLEOTIDE SEQUENCE [LARGE SCALE GENOMIC DNA]</scope>
    <source>
        <strain evidence="2">cv. Matina 1-6</strain>
    </source>
</reference>
<keyword evidence="2" id="KW-1185">Reference proteome</keyword>
<dbReference type="Proteomes" id="UP000026915">
    <property type="component" value="Chromosome 3"/>
</dbReference>
<evidence type="ECO:0000313" key="2">
    <source>
        <dbReference type="Proteomes" id="UP000026915"/>
    </source>
</evidence>
<organism evidence="1 2">
    <name type="scientific">Theobroma cacao</name>
    <name type="common">Cacao</name>
    <name type="synonym">Cocoa</name>
    <dbReference type="NCBI Taxonomy" id="3641"/>
    <lineage>
        <taxon>Eukaryota</taxon>
        <taxon>Viridiplantae</taxon>
        <taxon>Streptophyta</taxon>
        <taxon>Embryophyta</taxon>
        <taxon>Tracheophyta</taxon>
        <taxon>Spermatophyta</taxon>
        <taxon>Magnoliopsida</taxon>
        <taxon>eudicotyledons</taxon>
        <taxon>Gunneridae</taxon>
        <taxon>Pentapetalae</taxon>
        <taxon>rosids</taxon>
        <taxon>malvids</taxon>
        <taxon>Malvales</taxon>
        <taxon>Malvaceae</taxon>
        <taxon>Byttnerioideae</taxon>
        <taxon>Theobroma</taxon>
    </lineage>
</organism>
<evidence type="ECO:0000313" key="1">
    <source>
        <dbReference type="EMBL" id="EOY24346.1"/>
    </source>
</evidence>
<protein>
    <submittedName>
        <fullName evidence="1">Uncharacterized protein</fullName>
    </submittedName>
</protein>
<dbReference type="Gramene" id="EOY24346">
    <property type="protein sequence ID" value="EOY24346"/>
    <property type="gene ID" value="TCM_015973"/>
</dbReference>
<proteinExistence type="predicted"/>
<dbReference type="InParanoid" id="A0A061G440"/>
<dbReference type="EMBL" id="CM001881">
    <property type="protein sequence ID" value="EOY24346.1"/>
    <property type="molecule type" value="Genomic_DNA"/>
</dbReference>